<name>A0A9X5CDK8_9FIRM</name>
<protein>
    <recommendedName>
        <fullName evidence="7">LPXTG cell wall anchor domain-containing protein</fullName>
    </recommendedName>
</protein>
<feature type="region of interest" description="Disordered" evidence="3">
    <location>
        <begin position="710"/>
        <end position="765"/>
    </location>
</feature>
<dbReference type="PANTHER" id="PTHR47566">
    <property type="match status" value="1"/>
</dbReference>
<evidence type="ECO:0000256" key="3">
    <source>
        <dbReference type="SAM" id="MobiDB-lite"/>
    </source>
</evidence>
<keyword evidence="1" id="KW-0433">Leucine-rich repeat</keyword>
<evidence type="ECO:0000256" key="1">
    <source>
        <dbReference type="ARBA" id="ARBA00022614"/>
    </source>
</evidence>
<dbReference type="Proteomes" id="UP000474104">
    <property type="component" value="Unassembled WGS sequence"/>
</dbReference>
<keyword evidence="4" id="KW-0732">Signal</keyword>
<evidence type="ECO:0000313" key="6">
    <source>
        <dbReference type="Proteomes" id="UP000474104"/>
    </source>
</evidence>
<keyword evidence="2" id="KW-0677">Repeat</keyword>
<accession>A0A9X5CDK8</accession>
<evidence type="ECO:0000256" key="2">
    <source>
        <dbReference type="ARBA" id="ARBA00022737"/>
    </source>
</evidence>
<feature type="compositionally biased region" description="Polar residues" evidence="3">
    <location>
        <begin position="744"/>
        <end position="765"/>
    </location>
</feature>
<dbReference type="InterPro" id="IPR025875">
    <property type="entry name" value="Leu-rich_rpt_4"/>
</dbReference>
<dbReference type="AlphaFoldDB" id="A0A9X5CDK8"/>
<gene>
    <name evidence="5" type="ORF">FMM80_11440</name>
</gene>
<feature type="chain" id="PRO_5040798379" description="LPXTG cell wall anchor domain-containing protein" evidence="4">
    <location>
        <begin position="25"/>
        <end position="808"/>
    </location>
</feature>
<dbReference type="Pfam" id="PF12799">
    <property type="entry name" value="LRR_4"/>
    <property type="match status" value="1"/>
</dbReference>
<dbReference type="EMBL" id="VIRB01000067">
    <property type="protein sequence ID" value="NDO69261.1"/>
    <property type="molecule type" value="Genomic_DNA"/>
</dbReference>
<dbReference type="GO" id="GO:0035591">
    <property type="term" value="F:signaling adaptor activity"/>
    <property type="evidence" value="ECO:0007669"/>
    <property type="project" value="TreeGrafter"/>
</dbReference>
<feature type="compositionally biased region" description="Basic and acidic residues" evidence="3">
    <location>
        <begin position="725"/>
        <end position="743"/>
    </location>
</feature>
<sequence length="808" mass="88997">MKRKLLTVLLMSAMVLAGSTVAKADDMFDSNTEETSQIDMNMERQSEVNPEDTINNLEKIAEEESEKEKNAEDLIDTYADGIAIDEGNFPDENFRKYLKDNFDENGDGYFSQDEIDSITFMTISNGVKSLDGINYFTSMTSLDCSNNQLTSLDVSKNPNLTTLKCFGNRLTALDVSKNLNLLSLDCFTNQLTELDVSKNLNLRYLNCGGNKLESFDVSQNTNLGSLICHGNVGNPLTELDVSKNLNLVYLDCSYNKLKSLDVSQNPNLRKLYCSNNQITILDVSQNPKLYTLDCNNNQITVLDVSKNPDLDCLYCMNNQIITLDVSKKMNLRYLDCSDNQLSKLNIDQNPNLSSLYCSNNQITVLNIGESPKLVTLRCNNSQIAALDVSQSPNLSELNCMDNQIAELDISKNPNLSELNCVNNQIKVLGVSQNPNLSTLKCDGNHLTHLDLSYNKSMSVRRSVTMGQGDGTYSDMVIVLYGAYVTPQNITANIVSQNGKWTLDLAEIVGKENLDRVTLATNGAQMSADGIVTFSGSIPAKLVYNYNTKNPTEDTPMTVNVALTKKVIDNQTGNDITVDTDNLDLDSIYKENGLNPDSDDIKIVLSQDNPSKENIEKLLQAVGVDGYSVASTCEFLMSLYSNGQKITDINDKFGNLSLTFQLNPSFSGKDVVVYQLHNNIEVIVHDGLTVNTDGTVEISVDKLSTFAVAVKPSSNNTGKPGADQSGTKKPDSNRPDTNKPDSNRPDTSQPDSNQPNTNQSNGSQLDVKQTNTNQLSPKTGDSTNPLFWLLVAMAASITGILNRKRFYKH</sequence>
<dbReference type="InterPro" id="IPR032675">
    <property type="entry name" value="LRR_dom_sf"/>
</dbReference>
<dbReference type="RefSeq" id="WP_004073871.1">
    <property type="nucleotide sequence ID" value="NZ_VIRB01000067.1"/>
</dbReference>
<proteinExistence type="predicted"/>
<reference evidence="5 6" key="1">
    <citation type="submission" date="2019-07" db="EMBL/GenBank/DDBJ databases">
        <title>Draft genome sequences of 15 bacterial species constituting the stable defined intestinal microbiota of the GM15 gnotobiotic mouse model.</title>
        <authorList>
            <person name="Elie C."/>
            <person name="Mathieu A."/>
            <person name="Saliou A."/>
            <person name="Darnaud M."/>
            <person name="Leulier F."/>
            <person name="Tamellini A."/>
        </authorList>
    </citation>
    <scope>NUCLEOTIDE SEQUENCE [LARGE SCALE GENOMIC DNA]</scope>
    <source>
        <strain evidence="6">ASF 502</strain>
    </source>
</reference>
<dbReference type="Gene3D" id="3.80.10.10">
    <property type="entry name" value="Ribonuclease Inhibitor"/>
    <property type="match status" value="2"/>
</dbReference>
<feature type="signal peptide" evidence="4">
    <location>
        <begin position="1"/>
        <end position="24"/>
    </location>
</feature>
<dbReference type="OrthoDB" id="2360352at2"/>
<evidence type="ECO:0008006" key="7">
    <source>
        <dbReference type="Google" id="ProtNLM"/>
    </source>
</evidence>
<dbReference type="InterPro" id="IPR052574">
    <property type="entry name" value="CDIRP"/>
</dbReference>
<comment type="caution">
    <text evidence="5">The sequence shown here is derived from an EMBL/GenBank/DDBJ whole genome shotgun (WGS) entry which is preliminary data.</text>
</comment>
<dbReference type="SUPFAM" id="SSF52058">
    <property type="entry name" value="L domain-like"/>
    <property type="match status" value="1"/>
</dbReference>
<evidence type="ECO:0000313" key="5">
    <source>
        <dbReference type="EMBL" id="NDO69261.1"/>
    </source>
</evidence>
<dbReference type="PANTHER" id="PTHR47566:SF1">
    <property type="entry name" value="PROTEIN NUD1"/>
    <property type="match status" value="1"/>
</dbReference>
<evidence type="ECO:0000256" key="4">
    <source>
        <dbReference type="SAM" id="SignalP"/>
    </source>
</evidence>
<organism evidence="5 6">
    <name type="scientific">Schaedlerella arabinosiphila</name>
    <dbReference type="NCBI Taxonomy" id="2044587"/>
    <lineage>
        <taxon>Bacteria</taxon>
        <taxon>Bacillati</taxon>
        <taxon>Bacillota</taxon>
        <taxon>Clostridia</taxon>
        <taxon>Lachnospirales</taxon>
        <taxon>Lachnospiraceae</taxon>
        <taxon>Schaedlerella</taxon>
    </lineage>
</organism>